<dbReference type="InterPro" id="IPR013083">
    <property type="entry name" value="Znf_RING/FYVE/PHD"/>
</dbReference>
<feature type="transmembrane region" description="Helical" evidence="10">
    <location>
        <begin position="588"/>
        <end position="610"/>
    </location>
</feature>
<keyword evidence="4" id="KW-0479">Metal-binding</keyword>
<dbReference type="GO" id="GO:0016740">
    <property type="term" value="F:transferase activity"/>
    <property type="evidence" value="ECO:0007669"/>
    <property type="project" value="UniProtKB-KW"/>
</dbReference>
<keyword evidence="3 10" id="KW-0812">Transmembrane</keyword>
<dbReference type="RefSeq" id="XP_015651981.1">
    <property type="nucleotide sequence ID" value="XM_015809499.1"/>
</dbReference>
<keyword evidence="9 10" id="KW-0472">Membrane</keyword>
<evidence type="ECO:0000256" key="10">
    <source>
        <dbReference type="SAM" id="Phobius"/>
    </source>
</evidence>
<keyword evidence="14" id="KW-1185">Reference proteome</keyword>
<dbReference type="GO" id="GO:0008270">
    <property type="term" value="F:zinc ion binding"/>
    <property type="evidence" value="ECO:0007669"/>
    <property type="project" value="UniProtKB-KW"/>
</dbReference>
<keyword evidence="5" id="KW-0863">Zinc-finger</keyword>
<dbReference type="PANTHER" id="PTHR46065:SF3">
    <property type="entry name" value="FI20425P1"/>
    <property type="match status" value="1"/>
</dbReference>
<feature type="domain" description="RING-CH-type" evidence="12">
    <location>
        <begin position="390"/>
        <end position="454"/>
    </location>
</feature>
<organism evidence="13 14">
    <name type="scientific">Leptomonas pyrrhocoris</name>
    <name type="common">Firebug parasite</name>
    <dbReference type="NCBI Taxonomy" id="157538"/>
    <lineage>
        <taxon>Eukaryota</taxon>
        <taxon>Discoba</taxon>
        <taxon>Euglenozoa</taxon>
        <taxon>Kinetoplastea</taxon>
        <taxon>Metakinetoplastina</taxon>
        <taxon>Trypanosomatida</taxon>
        <taxon>Trypanosomatidae</taxon>
        <taxon>Leishmaniinae</taxon>
        <taxon>Leptomonas</taxon>
    </lineage>
</organism>
<keyword evidence="2" id="KW-0808">Transferase</keyword>
<gene>
    <name evidence="13" type="ORF">ABB37_09845</name>
</gene>
<evidence type="ECO:0000313" key="13">
    <source>
        <dbReference type="EMBL" id="KPA73541.1"/>
    </source>
</evidence>
<dbReference type="OrthoDB" id="264354at2759"/>
<evidence type="ECO:0000256" key="3">
    <source>
        <dbReference type="ARBA" id="ARBA00022692"/>
    </source>
</evidence>
<feature type="signal peptide" evidence="11">
    <location>
        <begin position="1"/>
        <end position="22"/>
    </location>
</feature>
<evidence type="ECO:0000256" key="2">
    <source>
        <dbReference type="ARBA" id="ARBA00022679"/>
    </source>
</evidence>
<dbReference type="PANTHER" id="PTHR46065">
    <property type="entry name" value="E3 UBIQUITIN-PROTEIN LIGASE MARCH 2/3 FAMILY MEMBER"/>
    <property type="match status" value="1"/>
</dbReference>
<evidence type="ECO:0000256" key="5">
    <source>
        <dbReference type="ARBA" id="ARBA00022771"/>
    </source>
</evidence>
<reference evidence="13 14" key="1">
    <citation type="submission" date="2015-07" db="EMBL/GenBank/DDBJ databases">
        <title>High-quality genome of monoxenous trypanosomatid Leptomonas pyrrhocoris.</title>
        <authorList>
            <person name="Flegontov P."/>
            <person name="Butenko A."/>
            <person name="Firsov S."/>
            <person name="Vlcek C."/>
            <person name="Logacheva M.D."/>
            <person name="Field M."/>
            <person name="Filatov D."/>
            <person name="Flegontova O."/>
            <person name="Gerasimov E."/>
            <person name="Jackson A.P."/>
            <person name="Kelly S."/>
            <person name="Opperdoes F."/>
            <person name="O'Reilly A."/>
            <person name="Votypka J."/>
            <person name="Yurchenko V."/>
            <person name="Lukes J."/>
        </authorList>
    </citation>
    <scope>NUCLEOTIDE SEQUENCE [LARGE SCALE GENOMIC DNA]</scope>
    <source>
        <strain evidence="13">H10</strain>
    </source>
</reference>
<evidence type="ECO:0000256" key="8">
    <source>
        <dbReference type="ARBA" id="ARBA00022989"/>
    </source>
</evidence>
<evidence type="ECO:0000313" key="14">
    <source>
        <dbReference type="Proteomes" id="UP000037923"/>
    </source>
</evidence>
<dbReference type="Proteomes" id="UP000037923">
    <property type="component" value="Unassembled WGS sequence"/>
</dbReference>
<evidence type="ECO:0000256" key="9">
    <source>
        <dbReference type="ARBA" id="ARBA00023136"/>
    </source>
</evidence>
<evidence type="ECO:0000256" key="6">
    <source>
        <dbReference type="ARBA" id="ARBA00022786"/>
    </source>
</evidence>
<dbReference type="OMA" id="HRWWIES"/>
<feature type="transmembrane region" description="Helical" evidence="10">
    <location>
        <begin position="259"/>
        <end position="284"/>
    </location>
</feature>
<dbReference type="CDD" id="cd16495">
    <property type="entry name" value="RING_CH-C4HC3_MARCH"/>
    <property type="match status" value="1"/>
</dbReference>
<protein>
    <recommendedName>
        <fullName evidence="12">RING-CH-type domain-containing protein</fullName>
    </recommendedName>
</protein>
<evidence type="ECO:0000256" key="7">
    <source>
        <dbReference type="ARBA" id="ARBA00022833"/>
    </source>
</evidence>
<feature type="transmembrane region" description="Helical" evidence="10">
    <location>
        <begin position="520"/>
        <end position="540"/>
    </location>
</feature>
<keyword evidence="11" id="KW-0732">Signal</keyword>
<dbReference type="EMBL" id="LGTL01000035">
    <property type="protein sequence ID" value="KPA73541.1"/>
    <property type="molecule type" value="Genomic_DNA"/>
</dbReference>
<proteinExistence type="predicted"/>
<evidence type="ECO:0000256" key="4">
    <source>
        <dbReference type="ARBA" id="ARBA00022723"/>
    </source>
</evidence>
<evidence type="ECO:0000256" key="11">
    <source>
        <dbReference type="SAM" id="SignalP"/>
    </source>
</evidence>
<dbReference type="AlphaFoldDB" id="A0A0N0DQU9"/>
<name>A0A0N0DQU9_LEPPY</name>
<feature type="chain" id="PRO_5007418585" description="RING-CH-type domain-containing protein" evidence="11">
    <location>
        <begin position="23"/>
        <end position="636"/>
    </location>
</feature>
<dbReference type="Pfam" id="PF12906">
    <property type="entry name" value="RINGv"/>
    <property type="match status" value="1"/>
</dbReference>
<accession>A0A0N0DQU9</accession>
<keyword evidence="7" id="KW-0862">Zinc</keyword>
<dbReference type="PROSITE" id="PS51292">
    <property type="entry name" value="ZF_RING_CH"/>
    <property type="match status" value="1"/>
</dbReference>
<dbReference type="EMBL" id="LGTL01000035">
    <property type="protein sequence ID" value="KPA73542.1"/>
    <property type="molecule type" value="Genomic_DNA"/>
</dbReference>
<dbReference type="SUPFAM" id="SSF57850">
    <property type="entry name" value="RING/U-box"/>
    <property type="match status" value="1"/>
</dbReference>
<comment type="subcellular location">
    <subcellularLocation>
        <location evidence="1">Membrane</location>
        <topology evidence="1">Multi-pass membrane protein</topology>
    </subcellularLocation>
</comment>
<dbReference type="InterPro" id="IPR011016">
    <property type="entry name" value="Znf_RING-CH"/>
</dbReference>
<dbReference type="GeneID" id="26910128"/>
<comment type="caution">
    <text evidence="13">The sequence shown here is derived from an EMBL/GenBank/DDBJ whole genome shotgun (WGS) entry which is preliminary data.</text>
</comment>
<evidence type="ECO:0000256" key="1">
    <source>
        <dbReference type="ARBA" id="ARBA00004141"/>
    </source>
</evidence>
<dbReference type="GO" id="GO:0016020">
    <property type="term" value="C:membrane"/>
    <property type="evidence" value="ECO:0007669"/>
    <property type="project" value="UniProtKB-SubCell"/>
</dbReference>
<feature type="transmembrane region" description="Helical" evidence="10">
    <location>
        <begin position="478"/>
        <end position="500"/>
    </location>
</feature>
<feature type="transmembrane region" description="Helical" evidence="10">
    <location>
        <begin position="552"/>
        <end position="576"/>
    </location>
</feature>
<keyword evidence="8 10" id="KW-1133">Transmembrane helix</keyword>
<evidence type="ECO:0000259" key="12">
    <source>
        <dbReference type="PROSITE" id="PS51292"/>
    </source>
</evidence>
<dbReference type="Gene3D" id="3.30.40.10">
    <property type="entry name" value="Zinc/RING finger domain, C3HC4 (zinc finger)"/>
    <property type="match status" value="1"/>
</dbReference>
<keyword evidence="6" id="KW-0833">Ubl conjugation pathway</keyword>
<dbReference type="RefSeq" id="XP_015651980.1">
    <property type="nucleotide sequence ID" value="XM_015809498.1"/>
</dbReference>
<sequence length="636" mass="70887">MSASRLLVRAVALLFLCNACTTAILTASAAADAPKLAFFDINRSIILSTTGEGAPTSFGWRSRFSSRYDPEPAVSVAVLDFATPSHRTGRTTFEFLTVPYCVDASGDSTACDLSGRILYMLVRFRRHQEANFQAIIWQDAWQTTSTQKALDAFKARLNRTDVVYPSGRGAMRMEDTAACSDLTDECYLSSFATYTRSFKEVDPSQYSGRFLFRLAEKYSLNSPWRVRLQHDLPHDAEAEVDVVLVLSSLPAVNPLNSRWWLEGVGGRFALIAVGVFIAFGFLACTREVAALLARQRTTGGAAAAAPALFSDDDNEGHFAFLQRVAKVAADGVQKFADYAMAKVRPLNCYAACLTPWRRWWDQRRRLPTSEEGRAETEHEITVVNASAFTEEEETGPICRICRCREPFDDLFAPCACNGSSKYVHHHCLEQWREMTTNPEHRRVCAECKTPYTLVRVTVPQNADLITGSPIIEPALRHYVATALSIVLTVFFAVGGAYGLKSVFFVTTGFDSNIDWSFTQSYHWVMTAYFLLALALNLNIMSPFVKDMESAQLQLLFVLLSLVLLEVPISYSVSAALGLFFDRFFTWEISYGLGLVSVALIYVMDVFTNYFELLDSFAEEREVVAPRASTEEAQPPA</sequence>
<dbReference type="VEuPathDB" id="TriTrypDB:LpyrH10_35_0600"/>
<dbReference type="SMART" id="SM00744">
    <property type="entry name" value="RINGv"/>
    <property type="match status" value="1"/>
</dbReference>